<feature type="region of interest" description="Disordered" evidence="1">
    <location>
        <begin position="183"/>
        <end position="244"/>
    </location>
</feature>
<comment type="caution">
    <text evidence="2">The sequence shown here is derived from an EMBL/GenBank/DDBJ whole genome shotgun (WGS) entry which is preliminary data.</text>
</comment>
<gene>
    <name evidence="2" type="ORF">BGZ65_011977</name>
</gene>
<dbReference type="AlphaFoldDB" id="A0A9P6IP98"/>
<feature type="compositionally biased region" description="Low complexity" evidence="1">
    <location>
        <begin position="215"/>
        <end position="226"/>
    </location>
</feature>
<organism evidence="2 3">
    <name type="scientific">Modicella reniformis</name>
    <dbReference type="NCBI Taxonomy" id="1440133"/>
    <lineage>
        <taxon>Eukaryota</taxon>
        <taxon>Fungi</taxon>
        <taxon>Fungi incertae sedis</taxon>
        <taxon>Mucoromycota</taxon>
        <taxon>Mortierellomycotina</taxon>
        <taxon>Mortierellomycetes</taxon>
        <taxon>Mortierellales</taxon>
        <taxon>Mortierellaceae</taxon>
        <taxon>Modicella</taxon>
    </lineage>
</organism>
<dbReference type="OrthoDB" id="2419999at2759"/>
<protein>
    <submittedName>
        <fullName evidence="2">Uncharacterized protein</fullName>
    </submittedName>
</protein>
<dbReference type="EMBL" id="JAAAHW010009570">
    <property type="protein sequence ID" value="KAF9938891.1"/>
    <property type="molecule type" value="Genomic_DNA"/>
</dbReference>
<name>A0A9P6IP98_9FUNG</name>
<accession>A0A9P6IP98</accession>
<evidence type="ECO:0000256" key="1">
    <source>
        <dbReference type="SAM" id="MobiDB-lite"/>
    </source>
</evidence>
<keyword evidence="3" id="KW-1185">Reference proteome</keyword>
<dbReference type="Proteomes" id="UP000749646">
    <property type="component" value="Unassembled WGS sequence"/>
</dbReference>
<evidence type="ECO:0000313" key="3">
    <source>
        <dbReference type="Proteomes" id="UP000749646"/>
    </source>
</evidence>
<evidence type="ECO:0000313" key="2">
    <source>
        <dbReference type="EMBL" id="KAF9938891.1"/>
    </source>
</evidence>
<feature type="compositionally biased region" description="Polar residues" evidence="1">
    <location>
        <begin position="183"/>
        <end position="199"/>
    </location>
</feature>
<reference evidence="2" key="1">
    <citation type="journal article" date="2020" name="Fungal Divers.">
        <title>Resolving the Mortierellaceae phylogeny through synthesis of multi-gene phylogenetics and phylogenomics.</title>
        <authorList>
            <person name="Vandepol N."/>
            <person name="Liber J."/>
            <person name="Desiro A."/>
            <person name="Na H."/>
            <person name="Kennedy M."/>
            <person name="Barry K."/>
            <person name="Grigoriev I.V."/>
            <person name="Miller A.N."/>
            <person name="O'Donnell K."/>
            <person name="Stajich J.E."/>
            <person name="Bonito G."/>
        </authorList>
    </citation>
    <scope>NUCLEOTIDE SEQUENCE</scope>
    <source>
        <strain evidence="2">MES-2147</strain>
    </source>
</reference>
<proteinExistence type="predicted"/>
<sequence>MTTPGSGQGPAPQTFRPVYHLGTISHVVPNAPIANVVPRLDRKSGEYIILWNDVLRVFKDAQYILRGSEVVNFLVDNNFEELKPLRIALYPDEVLNVALNSLSHTQPMTTLMSDMLQLSSTMQATMNAGLTTVADIPLPGSEIAQLQETPPLVNVVKDSVHEQDTDRISSLNTPIEIYFAGSQSDISRSSTPNSFQSALEEQEQEQEPPSGTISNTDNHTTTNTTHGVYSVPIRSTGDTSSGRIKSGIRRAPQAAVDPLNLAQAPSDIQGRILAYMRQIQSLPWDEASMPRIFIVLPKSCPHNDQLWPSSDGFRFFWMCEHSCDHPDGADDQSGDGSSPYLHNIHSGFVLDRPSEFFDKYGVHLLLNLQLFMYSRRSVSDGHEGSKTASVGYDQGVEYLRKALGMSSRHQVEQSLDWMINHLLSLTLESMMENQLLHPQLETTSITPPQLKQHDLHQLRSFLIMPPGSVSFENLYRSVDEDGQVQWVCFTHNYELHPFFFPSYIQSAVEKCGGYNYSTLTTTPAGVYRPKVGQVSVQPRSSSEILNLFSALVAGSGCVPDLVLRFTWDVSVEDLRYIRDAVHCFGVVSLLFTGPGFRGASYGHAEIMVQILEHSKVQSFSLEYAQAVLEHLHPHMLMDRLFEGLQTLRLSMNPARQGSENVGSGLVSVIQNSPNLKTLWITWESMEEIVSVDEFLRSIVIRQGPPLDVFLIIQRQTIMLTIDHGDLQNISVRIADFAIAVANPLVSNGLVKRLRIANHVNVQDEHDTLLQILTVNRGLQTLELDCSVDSFQNTVQQIQWMAEILPNCALSSLTLQDSTRGRPILVYQAQILTHNDS</sequence>